<organism evidence="2 3">
    <name type="scientific">Pelagomonas calceolata</name>
    <dbReference type="NCBI Taxonomy" id="35677"/>
    <lineage>
        <taxon>Eukaryota</taxon>
        <taxon>Sar</taxon>
        <taxon>Stramenopiles</taxon>
        <taxon>Ochrophyta</taxon>
        <taxon>Pelagophyceae</taxon>
        <taxon>Pelagomonadales</taxon>
        <taxon>Pelagomonadaceae</taxon>
        <taxon>Pelagomonas</taxon>
    </lineage>
</organism>
<accession>A0A8J2SHH1</accession>
<evidence type="ECO:0000313" key="3">
    <source>
        <dbReference type="Proteomes" id="UP000789595"/>
    </source>
</evidence>
<gene>
    <name evidence="2" type="ORF">PECAL_2P08550</name>
</gene>
<dbReference type="AlphaFoldDB" id="A0A8J2SHH1"/>
<feature type="compositionally biased region" description="Pro residues" evidence="1">
    <location>
        <begin position="562"/>
        <end position="573"/>
    </location>
</feature>
<proteinExistence type="predicted"/>
<dbReference type="EMBL" id="CAKKNE010000002">
    <property type="protein sequence ID" value="CAH0367816.1"/>
    <property type="molecule type" value="Genomic_DNA"/>
</dbReference>
<feature type="region of interest" description="Disordered" evidence="1">
    <location>
        <begin position="556"/>
        <end position="630"/>
    </location>
</feature>
<comment type="caution">
    <text evidence="2">The sequence shown here is derived from an EMBL/GenBank/DDBJ whole genome shotgun (WGS) entry which is preliminary data.</text>
</comment>
<feature type="region of interest" description="Disordered" evidence="1">
    <location>
        <begin position="432"/>
        <end position="454"/>
    </location>
</feature>
<feature type="region of interest" description="Disordered" evidence="1">
    <location>
        <begin position="228"/>
        <end position="247"/>
    </location>
</feature>
<keyword evidence="3" id="KW-1185">Reference proteome</keyword>
<feature type="region of interest" description="Disordered" evidence="1">
    <location>
        <begin position="301"/>
        <end position="326"/>
    </location>
</feature>
<name>A0A8J2SHH1_9STRA</name>
<sequence>MSDEEDAVEALLDELAEAPPDDALDAAAERLAEDALAAACAEQLADAAARDVVNEAVIDAAAACIVENAIKTAGNEIDAADEALAASATELLIEHAIIDAAAETDDQDDRTSSDTVARVQTEVATTIIEGAIDTLKDDDTLKEAFMEAVDERAAMIASHAIEAARDQLAADAQMAHEAEVAERAARESERAAGFSLLSSQLADLGSLMSGILGRTDADVAAAFPEPETVAADDGNAPELDAPSPAGDLATRLADLDETVSSMGAKDADEDLPKDLVEQEQALAGLRARLEHARLEGARLRALAETSPPATAEPHNDEDASDGDAAPSHADLARLVDEAREALEGTRTAPSDLTQPQPAAPLFGGSAEPPPPPTPVAGSAATLFAPALPQGPEVLGRFDRLKSQLSDLGDSVANLADGRRPPATAPAAVLVPAAQPPEPAPPIEQPPVAAAPRPPPASYGFAAREPGFLAPRRVEGAPAILSPAGTTRLGGFRGPEAPEYAASPHSVAGDYFAGDYAHDAAAPESEVYLPTPAGPATYREAPAEPTFEAPAEPPVTWHAQPLILPPPPTAPATPQPLQYTVPAPPPGHVAIPGLDLVDDTRPGMPRFGYAYDDRNAAPDAPPEFIRDADDI</sequence>
<feature type="compositionally biased region" description="Polar residues" evidence="1">
    <location>
        <begin position="347"/>
        <end position="356"/>
    </location>
</feature>
<feature type="region of interest" description="Disordered" evidence="1">
    <location>
        <begin position="343"/>
        <end position="378"/>
    </location>
</feature>
<protein>
    <submittedName>
        <fullName evidence="2">Uncharacterized protein</fullName>
    </submittedName>
</protein>
<dbReference type="Proteomes" id="UP000789595">
    <property type="component" value="Unassembled WGS sequence"/>
</dbReference>
<evidence type="ECO:0000256" key="1">
    <source>
        <dbReference type="SAM" id="MobiDB-lite"/>
    </source>
</evidence>
<reference evidence="2" key="1">
    <citation type="submission" date="2021-11" db="EMBL/GenBank/DDBJ databases">
        <authorList>
            <consortium name="Genoscope - CEA"/>
            <person name="William W."/>
        </authorList>
    </citation>
    <scope>NUCLEOTIDE SEQUENCE</scope>
</reference>
<evidence type="ECO:0000313" key="2">
    <source>
        <dbReference type="EMBL" id="CAH0367816.1"/>
    </source>
</evidence>
<feature type="compositionally biased region" description="Pro residues" evidence="1">
    <location>
        <begin position="433"/>
        <end position="444"/>
    </location>
</feature>